<reference evidence="1 2" key="1">
    <citation type="journal article" date="2019" name="Anaerobe">
        <title>Detection of Robinsoniella peoriensis in multiple bone samples of a trauma patient.</title>
        <authorList>
            <person name="Schrottner P."/>
            <person name="Hartwich K."/>
            <person name="Bunk B."/>
            <person name="Schober I."/>
            <person name="Helbig S."/>
            <person name="Rudolph W.W."/>
            <person name="Gunzer F."/>
        </authorList>
    </citation>
    <scope>NUCLEOTIDE SEQUENCE [LARGE SCALE GENOMIC DNA]</scope>
    <source>
        <strain evidence="1 2">DSM 106044</strain>
    </source>
</reference>
<protein>
    <submittedName>
        <fullName evidence="1">Putative RNA-binding protein</fullName>
    </submittedName>
</protein>
<comment type="caution">
    <text evidence="1">The sequence shown here is derived from an EMBL/GenBank/DDBJ whole genome shotgun (WGS) entry which is preliminary data.</text>
</comment>
<gene>
    <name evidence="1" type="ORF">DSM106044_00443</name>
</gene>
<accession>A0A4U8QC82</accession>
<dbReference type="Pfam" id="PF10133">
    <property type="entry name" value="CooT"/>
    <property type="match status" value="1"/>
</dbReference>
<evidence type="ECO:0000313" key="1">
    <source>
        <dbReference type="EMBL" id="TLD02631.1"/>
    </source>
</evidence>
<dbReference type="InterPro" id="IPR019300">
    <property type="entry name" value="CooT"/>
</dbReference>
<keyword evidence="2" id="KW-1185">Reference proteome</keyword>
<dbReference type="AlphaFoldDB" id="A0A4U8QC82"/>
<dbReference type="STRING" id="180332.GCA_000797495_04544"/>
<dbReference type="Proteomes" id="UP000306509">
    <property type="component" value="Unassembled WGS sequence"/>
</dbReference>
<dbReference type="RefSeq" id="WP_027293923.1">
    <property type="nucleotide sequence ID" value="NZ_CABMJZ010000078.1"/>
</dbReference>
<evidence type="ECO:0000313" key="2">
    <source>
        <dbReference type="Proteomes" id="UP000306509"/>
    </source>
</evidence>
<name>A0A4U8QC82_9FIRM</name>
<dbReference type="OrthoDB" id="2004443at2"/>
<proteinExistence type="predicted"/>
<sequence>MCLATAYNINKEDSIILQYVSMIEVEGMNITLTDVMGERKVVEGTIAMVDLTGGVVKINCPD</sequence>
<dbReference type="EMBL" id="QGQD01000009">
    <property type="protein sequence ID" value="TLD02631.1"/>
    <property type="molecule type" value="Genomic_DNA"/>
</dbReference>
<organism evidence="1 2">
    <name type="scientific">Robinsoniella peoriensis</name>
    <dbReference type="NCBI Taxonomy" id="180332"/>
    <lineage>
        <taxon>Bacteria</taxon>
        <taxon>Bacillati</taxon>
        <taxon>Bacillota</taxon>
        <taxon>Clostridia</taxon>
        <taxon>Lachnospirales</taxon>
        <taxon>Lachnospiraceae</taxon>
        <taxon>Robinsoniella</taxon>
    </lineage>
</organism>